<dbReference type="Pfam" id="PF00551">
    <property type="entry name" value="Formyl_trans_N"/>
    <property type="match status" value="1"/>
</dbReference>
<dbReference type="EMBL" id="CP002360">
    <property type="protein sequence ID" value="AEE96182.1"/>
    <property type="molecule type" value="Genomic_DNA"/>
</dbReference>
<dbReference type="Proteomes" id="UP000008457">
    <property type="component" value="Chromosome"/>
</dbReference>
<evidence type="ECO:0000259" key="6">
    <source>
        <dbReference type="Pfam" id="PF00551"/>
    </source>
</evidence>
<evidence type="ECO:0000256" key="3">
    <source>
        <dbReference type="ARBA" id="ARBA00022679"/>
    </source>
</evidence>
<reference evidence="9" key="1">
    <citation type="submission" date="2010-11" db="EMBL/GenBank/DDBJ databases">
        <title>The complete genome of Mahella australiensis DSM 15567.</title>
        <authorList>
            <consortium name="US DOE Joint Genome Institute (JGI-PGF)"/>
            <person name="Lucas S."/>
            <person name="Copeland A."/>
            <person name="Lapidus A."/>
            <person name="Bruce D."/>
            <person name="Goodwin L."/>
            <person name="Pitluck S."/>
            <person name="Kyrpides N."/>
            <person name="Mavromatis K."/>
            <person name="Pagani I."/>
            <person name="Ivanova N."/>
            <person name="Teshima H."/>
            <person name="Brettin T."/>
            <person name="Detter J.C."/>
            <person name="Han C."/>
            <person name="Tapia R."/>
            <person name="Land M."/>
            <person name="Hauser L."/>
            <person name="Markowitz V."/>
            <person name="Cheng J.-F."/>
            <person name="Hugenholtz P."/>
            <person name="Woyke T."/>
            <person name="Wu D."/>
            <person name="Spring S."/>
            <person name="Pukall R."/>
            <person name="Steenblock K."/>
            <person name="Schneider S."/>
            <person name="Klenk H.-P."/>
            <person name="Eisen J.A."/>
        </authorList>
    </citation>
    <scope>NUCLEOTIDE SEQUENCE [LARGE SCALE GENOMIC DNA]</scope>
    <source>
        <strain evidence="9">DSM 15567 / CIP 107919 / 50-1 BON</strain>
    </source>
</reference>
<organism evidence="8 9">
    <name type="scientific">Mahella australiensis (strain DSM 15567 / CIP 107919 / 50-1 BON)</name>
    <dbReference type="NCBI Taxonomy" id="697281"/>
    <lineage>
        <taxon>Bacteria</taxon>
        <taxon>Bacillati</taxon>
        <taxon>Bacillota</taxon>
        <taxon>Clostridia</taxon>
        <taxon>Thermoanaerobacterales</taxon>
        <taxon>Thermoanaerobacterales Family IV. Incertae Sedis</taxon>
        <taxon>Mahella</taxon>
    </lineage>
</organism>
<dbReference type="AlphaFoldDB" id="F4A2D5"/>
<dbReference type="InterPro" id="IPR011034">
    <property type="entry name" value="Formyl_transferase-like_C_sf"/>
</dbReference>
<comment type="function">
    <text evidence="5">Attaches a formyl group to the free amino group of methionyl-tRNA(fMet). The formyl group appears to play a dual role in the initiator identity of N-formylmethionyl-tRNA by promoting its recognition by IF2 and preventing the misappropriation of this tRNA by the elongation apparatus.</text>
</comment>
<dbReference type="HOGENOM" id="CLU_033347_1_1_9"/>
<dbReference type="KEGG" id="mas:Mahau_0984"/>
<dbReference type="FunFam" id="3.40.50.12230:FF:000001">
    <property type="entry name" value="Methionyl-tRNA formyltransferase"/>
    <property type="match status" value="1"/>
</dbReference>
<keyword evidence="9" id="KW-1185">Reference proteome</keyword>
<dbReference type="SUPFAM" id="SSF53328">
    <property type="entry name" value="Formyltransferase"/>
    <property type="match status" value="1"/>
</dbReference>
<evidence type="ECO:0000313" key="8">
    <source>
        <dbReference type="EMBL" id="AEE96182.1"/>
    </source>
</evidence>
<dbReference type="NCBIfam" id="TIGR00460">
    <property type="entry name" value="fmt"/>
    <property type="match status" value="1"/>
</dbReference>
<dbReference type="STRING" id="697281.Mahau_0984"/>
<evidence type="ECO:0000256" key="4">
    <source>
        <dbReference type="ARBA" id="ARBA00022917"/>
    </source>
</evidence>
<dbReference type="EC" id="2.1.2.9" evidence="2 5"/>
<dbReference type="RefSeq" id="WP_013780612.1">
    <property type="nucleotide sequence ID" value="NC_015520.1"/>
</dbReference>
<evidence type="ECO:0000313" key="9">
    <source>
        <dbReference type="Proteomes" id="UP000008457"/>
    </source>
</evidence>
<reference evidence="8 9" key="2">
    <citation type="journal article" date="2011" name="Stand. Genomic Sci.">
        <title>Complete genome sequence of Mahella australiensis type strain (50-1 BON).</title>
        <authorList>
            <person name="Sikorski J."/>
            <person name="Teshima H."/>
            <person name="Nolan M."/>
            <person name="Lucas S."/>
            <person name="Hammon N."/>
            <person name="Deshpande S."/>
            <person name="Cheng J.F."/>
            <person name="Pitluck S."/>
            <person name="Liolios K."/>
            <person name="Pagani I."/>
            <person name="Ivanova N."/>
            <person name="Huntemann M."/>
            <person name="Mavromatis K."/>
            <person name="Ovchinikova G."/>
            <person name="Pati A."/>
            <person name="Tapia R."/>
            <person name="Han C."/>
            <person name="Goodwin L."/>
            <person name="Chen A."/>
            <person name="Palaniappan K."/>
            <person name="Land M."/>
            <person name="Hauser L."/>
            <person name="Ngatchou-Djao O.D."/>
            <person name="Rohde M."/>
            <person name="Pukall R."/>
            <person name="Spring S."/>
            <person name="Abt B."/>
            <person name="Goker M."/>
            <person name="Detter J.C."/>
            <person name="Woyke T."/>
            <person name="Bristow J."/>
            <person name="Markowitz V."/>
            <person name="Hugenholtz P."/>
            <person name="Eisen J.A."/>
            <person name="Kyrpides N.C."/>
            <person name="Klenk H.P."/>
            <person name="Lapidus A."/>
        </authorList>
    </citation>
    <scope>NUCLEOTIDE SEQUENCE [LARGE SCALE GENOMIC DNA]</scope>
    <source>
        <strain evidence="9">DSM 15567 / CIP 107919 / 50-1 BON</strain>
    </source>
</reference>
<dbReference type="GO" id="GO:0005829">
    <property type="term" value="C:cytosol"/>
    <property type="evidence" value="ECO:0007669"/>
    <property type="project" value="TreeGrafter"/>
</dbReference>
<name>F4A2D5_MAHA5</name>
<dbReference type="InterPro" id="IPR036477">
    <property type="entry name" value="Formyl_transf_N_sf"/>
</dbReference>
<dbReference type="PROSITE" id="PS00373">
    <property type="entry name" value="GART"/>
    <property type="match status" value="1"/>
</dbReference>
<dbReference type="InterPro" id="IPR002376">
    <property type="entry name" value="Formyl_transf_N"/>
</dbReference>
<evidence type="ECO:0000259" key="7">
    <source>
        <dbReference type="Pfam" id="PF02911"/>
    </source>
</evidence>
<evidence type="ECO:0000256" key="5">
    <source>
        <dbReference type="HAMAP-Rule" id="MF_00182"/>
    </source>
</evidence>
<dbReference type="InterPro" id="IPR044135">
    <property type="entry name" value="Met-tRNA-FMT_C"/>
</dbReference>
<accession>F4A2D5</accession>
<sequence length="310" mass="34793">MKIVFMGTPEFAVASLEAILEQGHEVVCVVTQPDKPKGRGGRLASPPVKEVAVQRGIQVYQPPRIRETNFVERLRNIKPDIIVVTAFGQILPKSVLDIPPKGCINVHASLLPKYRGAAPIQFAIINGESQTGITTMYMDEGMDTGDMILQRAIDIHPDETAGQLHDRLAVLSKDVLKDTLVLIEQGRAPRIKQNDNEATYCSKLTKEMGHINWNADVKTVYNLIRGVTPWPGAYAFYEDTMIKIWHARIVSDYKDALPGQIVDIHREYGIIIKCENGCVAVDEVQQQNKKRMNIEEYLRGHKIEIGTMLR</sequence>
<dbReference type="InterPro" id="IPR001555">
    <property type="entry name" value="GART_AS"/>
</dbReference>
<proteinExistence type="inferred from homology"/>
<dbReference type="SUPFAM" id="SSF50486">
    <property type="entry name" value="FMT C-terminal domain-like"/>
    <property type="match status" value="1"/>
</dbReference>
<feature type="domain" description="Formyl transferase C-terminal" evidence="7">
    <location>
        <begin position="203"/>
        <end position="301"/>
    </location>
</feature>
<evidence type="ECO:0000256" key="1">
    <source>
        <dbReference type="ARBA" id="ARBA00010699"/>
    </source>
</evidence>
<dbReference type="Gene3D" id="3.40.50.12230">
    <property type="match status" value="1"/>
</dbReference>
<keyword evidence="4 5" id="KW-0648">Protein biosynthesis</keyword>
<comment type="similarity">
    <text evidence="1 5">Belongs to the Fmt family.</text>
</comment>
<dbReference type="GO" id="GO:0004479">
    <property type="term" value="F:methionyl-tRNA formyltransferase activity"/>
    <property type="evidence" value="ECO:0007669"/>
    <property type="project" value="UniProtKB-UniRule"/>
</dbReference>
<dbReference type="InterPro" id="IPR005794">
    <property type="entry name" value="Fmt"/>
</dbReference>
<dbReference type="PANTHER" id="PTHR11138">
    <property type="entry name" value="METHIONYL-TRNA FORMYLTRANSFERASE"/>
    <property type="match status" value="1"/>
</dbReference>
<evidence type="ECO:0000256" key="2">
    <source>
        <dbReference type="ARBA" id="ARBA00012261"/>
    </source>
</evidence>
<dbReference type="InterPro" id="IPR041711">
    <property type="entry name" value="Met-tRNA-FMT_N"/>
</dbReference>
<dbReference type="eggNOG" id="COG0223">
    <property type="taxonomic scope" value="Bacteria"/>
</dbReference>
<feature type="binding site" evidence="5">
    <location>
        <begin position="109"/>
        <end position="112"/>
    </location>
    <ligand>
        <name>(6S)-5,6,7,8-tetrahydrofolate</name>
        <dbReference type="ChEBI" id="CHEBI:57453"/>
    </ligand>
</feature>
<protein>
    <recommendedName>
        <fullName evidence="2 5">Methionyl-tRNA formyltransferase</fullName>
        <ecNumber evidence="2 5">2.1.2.9</ecNumber>
    </recommendedName>
</protein>
<gene>
    <name evidence="5" type="primary">fmt</name>
    <name evidence="8" type="ordered locus">Mahau_0984</name>
</gene>
<dbReference type="CDD" id="cd08646">
    <property type="entry name" value="FMT_core_Met-tRNA-FMT_N"/>
    <property type="match status" value="1"/>
</dbReference>
<comment type="catalytic activity">
    <reaction evidence="5">
        <text>L-methionyl-tRNA(fMet) + (6R)-10-formyltetrahydrofolate = N-formyl-L-methionyl-tRNA(fMet) + (6S)-5,6,7,8-tetrahydrofolate + H(+)</text>
        <dbReference type="Rhea" id="RHEA:24380"/>
        <dbReference type="Rhea" id="RHEA-COMP:9952"/>
        <dbReference type="Rhea" id="RHEA-COMP:9953"/>
        <dbReference type="ChEBI" id="CHEBI:15378"/>
        <dbReference type="ChEBI" id="CHEBI:57453"/>
        <dbReference type="ChEBI" id="CHEBI:78530"/>
        <dbReference type="ChEBI" id="CHEBI:78844"/>
        <dbReference type="ChEBI" id="CHEBI:195366"/>
        <dbReference type="EC" id="2.1.2.9"/>
    </reaction>
</comment>
<dbReference type="Pfam" id="PF02911">
    <property type="entry name" value="Formyl_trans_C"/>
    <property type="match status" value="1"/>
</dbReference>
<dbReference type="HAMAP" id="MF_00182">
    <property type="entry name" value="Formyl_trans"/>
    <property type="match status" value="1"/>
</dbReference>
<dbReference type="CDD" id="cd08704">
    <property type="entry name" value="Met_tRNA_FMT_C"/>
    <property type="match status" value="1"/>
</dbReference>
<dbReference type="OrthoDB" id="9802815at2"/>
<keyword evidence="3 5" id="KW-0808">Transferase</keyword>
<feature type="domain" description="Formyl transferase N-terminal" evidence="6">
    <location>
        <begin position="1"/>
        <end position="177"/>
    </location>
</feature>
<dbReference type="PANTHER" id="PTHR11138:SF5">
    <property type="entry name" value="METHIONYL-TRNA FORMYLTRANSFERASE, MITOCHONDRIAL"/>
    <property type="match status" value="1"/>
</dbReference>
<dbReference type="InterPro" id="IPR005793">
    <property type="entry name" value="Formyl_trans_C"/>
</dbReference>